<keyword evidence="2" id="KW-1185">Reference proteome</keyword>
<accession>A0A811US57</accession>
<organism evidence="1 2">
    <name type="scientific">Ceratitis capitata</name>
    <name type="common">Mediterranean fruit fly</name>
    <name type="synonym">Tephritis capitata</name>
    <dbReference type="NCBI Taxonomy" id="7213"/>
    <lineage>
        <taxon>Eukaryota</taxon>
        <taxon>Metazoa</taxon>
        <taxon>Ecdysozoa</taxon>
        <taxon>Arthropoda</taxon>
        <taxon>Hexapoda</taxon>
        <taxon>Insecta</taxon>
        <taxon>Pterygota</taxon>
        <taxon>Neoptera</taxon>
        <taxon>Endopterygota</taxon>
        <taxon>Diptera</taxon>
        <taxon>Brachycera</taxon>
        <taxon>Muscomorpha</taxon>
        <taxon>Tephritoidea</taxon>
        <taxon>Tephritidae</taxon>
        <taxon>Ceratitis</taxon>
        <taxon>Ceratitis</taxon>
    </lineage>
</organism>
<dbReference type="EMBL" id="CAJHJT010000012">
    <property type="protein sequence ID" value="CAD7000626.1"/>
    <property type="molecule type" value="Genomic_DNA"/>
</dbReference>
<protein>
    <submittedName>
        <fullName evidence="1">(Mediterranean fruit fly) hypothetical protein</fullName>
    </submittedName>
</protein>
<proteinExistence type="predicted"/>
<dbReference type="Proteomes" id="UP000606786">
    <property type="component" value="Unassembled WGS sequence"/>
</dbReference>
<comment type="caution">
    <text evidence="1">The sequence shown here is derived from an EMBL/GenBank/DDBJ whole genome shotgun (WGS) entry which is preliminary data.</text>
</comment>
<evidence type="ECO:0000313" key="2">
    <source>
        <dbReference type="Proteomes" id="UP000606786"/>
    </source>
</evidence>
<gene>
    <name evidence="1" type="ORF">CCAP1982_LOCUS9100</name>
</gene>
<dbReference type="AlphaFoldDB" id="A0A811US57"/>
<sequence length="61" mass="6951">MMPTASKRKWCYNNNVVKIFCFYRNNSNNSIKVVSNTKSQSSKTANIEIAEVTTTSTRQQS</sequence>
<name>A0A811US57_CERCA</name>
<evidence type="ECO:0000313" key="1">
    <source>
        <dbReference type="EMBL" id="CAD7000626.1"/>
    </source>
</evidence>
<reference evidence="1" key="1">
    <citation type="submission" date="2020-11" db="EMBL/GenBank/DDBJ databases">
        <authorList>
            <person name="Whitehead M."/>
        </authorList>
    </citation>
    <scope>NUCLEOTIDE SEQUENCE</scope>
    <source>
        <strain evidence="1">EGII</strain>
    </source>
</reference>